<keyword evidence="8 10" id="KW-0975">Bacterial flagellum</keyword>
<evidence type="ECO:0000256" key="4">
    <source>
        <dbReference type="ARBA" id="ARBA00011439"/>
    </source>
</evidence>
<dbReference type="PANTHER" id="PTHR34933">
    <property type="entry name" value="FLAGELLAR L-RING PROTEIN"/>
    <property type="match status" value="1"/>
</dbReference>
<keyword evidence="6 10" id="KW-0472">Membrane</keyword>
<evidence type="ECO:0000256" key="6">
    <source>
        <dbReference type="ARBA" id="ARBA00023136"/>
    </source>
</evidence>
<dbReference type="Pfam" id="PF02107">
    <property type="entry name" value="FlgH"/>
    <property type="match status" value="1"/>
</dbReference>
<dbReference type="PRINTS" id="PR01008">
    <property type="entry name" value="FLGLRINGFLGH"/>
</dbReference>
<dbReference type="GO" id="GO:0009427">
    <property type="term" value="C:bacterial-type flagellum basal body, distal rod, L ring"/>
    <property type="evidence" value="ECO:0007669"/>
    <property type="project" value="InterPro"/>
</dbReference>
<organism evidence="11 12">
    <name type="scientific">Azotobacter chroococcum</name>
    <dbReference type="NCBI Taxonomy" id="353"/>
    <lineage>
        <taxon>Bacteria</taxon>
        <taxon>Pseudomonadati</taxon>
        <taxon>Pseudomonadota</taxon>
        <taxon>Gammaproteobacteria</taxon>
        <taxon>Pseudomonadales</taxon>
        <taxon>Pseudomonadaceae</taxon>
        <taxon>Azotobacter</taxon>
    </lineage>
</organism>
<evidence type="ECO:0000256" key="2">
    <source>
        <dbReference type="ARBA" id="ARBA00004635"/>
    </source>
</evidence>
<comment type="subcellular location">
    <subcellularLocation>
        <location evidence="10">Cell outer membrane</location>
        <topology evidence="10">Lipid-anchor</topology>
    </subcellularLocation>
    <subcellularLocation>
        <location evidence="10">Bacterial flagellum basal body</location>
    </subcellularLocation>
    <subcellularLocation>
        <location evidence="2">Membrane</location>
        <topology evidence="2">Lipid-anchor</topology>
    </subcellularLocation>
</comment>
<reference evidence="11" key="1">
    <citation type="submission" date="2020-03" db="EMBL/GenBank/DDBJ databases">
        <title>Genome assembly of Azotobacter chroococcum W5.</title>
        <authorList>
            <person name="Kannepalli A."/>
        </authorList>
    </citation>
    <scope>NUCLEOTIDE SEQUENCE</scope>
    <source>
        <strain evidence="11">W5</strain>
    </source>
</reference>
<comment type="caution">
    <text evidence="11">The sequence shown here is derived from an EMBL/GenBank/DDBJ whole genome shotgun (WGS) entry which is preliminary data.</text>
</comment>
<sequence length="232" mass="25095">MARNNRVPSSRGFRLRHGLLPVALLAAAGCAQLPRSSVVRDEPLEVPQMAPRQANGSIFQSGQIYQPLFEDRRPRMIGDILTIVLNEQVSASKNSASNASRSADMAVGFSTTSDKPEKVGEFGADATGDNDFAGSGGSRANNSFTGTITVTVQQVMPNGNLRVVGEKQIAINQGTEYIRFSGLVNPRTITVQNTVSSTLVSMARIEYVGDGYINEAQHMGWLQRFFLNVSPF</sequence>
<keyword evidence="7" id="KW-0564">Palmitate</keyword>
<dbReference type="AlphaFoldDB" id="A0AA44C9C6"/>
<evidence type="ECO:0000256" key="8">
    <source>
        <dbReference type="ARBA" id="ARBA00023143"/>
    </source>
</evidence>
<comment type="function">
    <text evidence="1 10">Assembles around the rod to form the L-ring and probably protects the motor/basal body from shearing forces during rotation.</text>
</comment>
<comment type="subunit">
    <text evidence="4 10">The basal body constitutes a major portion of the flagellar organelle and consists of four rings (L,P,S, and M) mounted on a central rod.</text>
</comment>
<evidence type="ECO:0000313" key="12">
    <source>
        <dbReference type="Proteomes" id="UP000736384"/>
    </source>
</evidence>
<keyword evidence="5 10" id="KW-0732">Signal</keyword>
<dbReference type="GO" id="GO:0009279">
    <property type="term" value="C:cell outer membrane"/>
    <property type="evidence" value="ECO:0007669"/>
    <property type="project" value="UniProtKB-SubCell"/>
</dbReference>
<keyword evidence="11" id="KW-0966">Cell projection</keyword>
<proteinExistence type="inferred from homology"/>
<evidence type="ECO:0000313" key="11">
    <source>
        <dbReference type="EMBL" id="NHN78513.1"/>
    </source>
</evidence>
<evidence type="ECO:0000256" key="9">
    <source>
        <dbReference type="ARBA" id="ARBA00023288"/>
    </source>
</evidence>
<keyword evidence="11" id="KW-0969">Cilium</keyword>
<keyword evidence="9 10" id="KW-0449">Lipoprotein</keyword>
<dbReference type="InterPro" id="IPR000527">
    <property type="entry name" value="Flag_Lring"/>
</dbReference>
<dbReference type="GO" id="GO:0071973">
    <property type="term" value="P:bacterial-type flagellum-dependent cell motility"/>
    <property type="evidence" value="ECO:0007669"/>
    <property type="project" value="InterPro"/>
</dbReference>
<evidence type="ECO:0000256" key="10">
    <source>
        <dbReference type="HAMAP-Rule" id="MF_00415"/>
    </source>
</evidence>
<name>A0AA44C9C6_9GAMM</name>
<accession>A0AA44C9C6</accession>
<dbReference type="PANTHER" id="PTHR34933:SF3">
    <property type="entry name" value="FLAGELLAR L-RING PROTEIN"/>
    <property type="match status" value="1"/>
</dbReference>
<dbReference type="EMBL" id="JAAPAP010000011">
    <property type="protein sequence ID" value="NHN78513.1"/>
    <property type="molecule type" value="Genomic_DNA"/>
</dbReference>
<dbReference type="HAMAP" id="MF_00415">
    <property type="entry name" value="FlgH"/>
    <property type="match status" value="1"/>
</dbReference>
<evidence type="ECO:0000256" key="3">
    <source>
        <dbReference type="ARBA" id="ARBA00006929"/>
    </source>
</evidence>
<evidence type="ECO:0000256" key="7">
    <source>
        <dbReference type="ARBA" id="ARBA00023139"/>
    </source>
</evidence>
<evidence type="ECO:0000256" key="5">
    <source>
        <dbReference type="ARBA" id="ARBA00022729"/>
    </source>
</evidence>
<keyword evidence="10" id="KW-0998">Cell outer membrane</keyword>
<protein>
    <recommendedName>
        <fullName evidence="10">Flagellar L-ring protein</fullName>
    </recommendedName>
    <alternativeName>
        <fullName evidence="10">Basal body L-ring protein</fullName>
    </alternativeName>
</protein>
<evidence type="ECO:0000256" key="1">
    <source>
        <dbReference type="ARBA" id="ARBA00002591"/>
    </source>
</evidence>
<gene>
    <name evidence="10" type="primary">flgH</name>
    <name evidence="11" type="ORF">HA520_14700</name>
</gene>
<keyword evidence="11" id="KW-0282">Flagellum</keyword>
<dbReference type="RefSeq" id="WP_165893222.1">
    <property type="nucleotide sequence ID" value="NZ_JAAPAP010000011.1"/>
</dbReference>
<dbReference type="GO" id="GO:0003774">
    <property type="term" value="F:cytoskeletal motor activity"/>
    <property type="evidence" value="ECO:0007669"/>
    <property type="project" value="InterPro"/>
</dbReference>
<dbReference type="PROSITE" id="PS51257">
    <property type="entry name" value="PROKAR_LIPOPROTEIN"/>
    <property type="match status" value="1"/>
</dbReference>
<dbReference type="Proteomes" id="UP000736384">
    <property type="component" value="Unassembled WGS sequence"/>
</dbReference>
<comment type="similarity">
    <text evidence="3 10">Belongs to the FlgH family.</text>
</comment>